<dbReference type="PROSITE" id="PS50110">
    <property type="entry name" value="RESPONSE_REGULATORY"/>
    <property type="match status" value="1"/>
</dbReference>
<protein>
    <submittedName>
        <fullName evidence="4">Response regulator</fullName>
    </submittedName>
</protein>
<comment type="caution">
    <text evidence="4">The sequence shown here is derived from an EMBL/GenBank/DDBJ whole genome shotgun (WGS) entry which is preliminary data.</text>
</comment>
<dbReference type="SUPFAM" id="SSF52172">
    <property type="entry name" value="CheY-like"/>
    <property type="match status" value="1"/>
</dbReference>
<dbReference type="PROSITE" id="PS50930">
    <property type="entry name" value="HTH_LYTTR"/>
    <property type="match status" value="1"/>
</dbReference>
<name>A0ABR6EZX4_9SPHI</name>
<organism evidence="4 5">
    <name type="scientific">Pedobacter gandavensis</name>
    <dbReference type="NCBI Taxonomy" id="2679963"/>
    <lineage>
        <taxon>Bacteria</taxon>
        <taxon>Pseudomonadati</taxon>
        <taxon>Bacteroidota</taxon>
        <taxon>Sphingobacteriia</taxon>
        <taxon>Sphingobacteriales</taxon>
        <taxon>Sphingobacteriaceae</taxon>
        <taxon>Pedobacter</taxon>
    </lineage>
</organism>
<sequence>MNCLLLDDEKPALDLLEDNVRQIPFLNVVACCRKPLEVLEILKKEQVDLIFMDIQMPGLNGLELIRSMEHPPMVILVTAYGEHALDGFELDVVDYLIKPVPFHRFLKAVQKAQALYQSKRLQNRVVLDENDHFFVNANYALVKVKLQEITFIEGMKDYVKINNVEGKPVTTRMGLKVVEERLNPVHFMRVHRSYIVALNKIESIQKSQLTIAGVEIPIGEAYRQQLQNYIAQKNF</sequence>
<evidence type="ECO:0000259" key="2">
    <source>
        <dbReference type="PROSITE" id="PS50110"/>
    </source>
</evidence>
<proteinExistence type="predicted"/>
<keyword evidence="5" id="KW-1185">Reference proteome</keyword>
<evidence type="ECO:0000259" key="3">
    <source>
        <dbReference type="PROSITE" id="PS50930"/>
    </source>
</evidence>
<dbReference type="Gene3D" id="2.40.50.1020">
    <property type="entry name" value="LytTr DNA-binding domain"/>
    <property type="match status" value="1"/>
</dbReference>
<dbReference type="PANTHER" id="PTHR37299:SF1">
    <property type="entry name" value="STAGE 0 SPORULATION PROTEIN A HOMOLOG"/>
    <property type="match status" value="1"/>
</dbReference>
<feature type="domain" description="HTH LytTR-type" evidence="3">
    <location>
        <begin position="142"/>
        <end position="232"/>
    </location>
</feature>
<dbReference type="InterPro" id="IPR011006">
    <property type="entry name" value="CheY-like_superfamily"/>
</dbReference>
<dbReference type="SMART" id="SM00448">
    <property type="entry name" value="REC"/>
    <property type="match status" value="1"/>
</dbReference>
<keyword evidence="1" id="KW-0597">Phosphoprotein</keyword>
<reference evidence="4 5" key="1">
    <citation type="submission" date="2019-11" db="EMBL/GenBank/DDBJ databases">
        <title>Description of Pedobacter sp. LMG 31462T.</title>
        <authorList>
            <person name="Carlier A."/>
            <person name="Qi S."/>
            <person name="Vandamme P."/>
        </authorList>
    </citation>
    <scope>NUCLEOTIDE SEQUENCE [LARGE SCALE GENOMIC DNA]</scope>
    <source>
        <strain evidence="4 5">LMG 31462</strain>
    </source>
</reference>
<dbReference type="InterPro" id="IPR001789">
    <property type="entry name" value="Sig_transdc_resp-reg_receiver"/>
</dbReference>
<gene>
    <name evidence="4" type="ORF">GM920_16615</name>
</gene>
<accession>A0ABR6EZX4</accession>
<dbReference type="SMART" id="SM00850">
    <property type="entry name" value="LytTR"/>
    <property type="match status" value="1"/>
</dbReference>
<evidence type="ECO:0000313" key="5">
    <source>
        <dbReference type="Proteomes" id="UP000636110"/>
    </source>
</evidence>
<dbReference type="Gene3D" id="3.40.50.2300">
    <property type="match status" value="1"/>
</dbReference>
<evidence type="ECO:0000313" key="4">
    <source>
        <dbReference type="EMBL" id="MBB2150522.1"/>
    </source>
</evidence>
<dbReference type="InterPro" id="IPR046947">
    <property type="entry name" value="LytR-like"/>
</dbReference>
<dbReference type="InterPro" id="IPR007492">
    <property type="entry name" value="LytTR_DNA-bd_dom"/>
</dbReference>
<evidence type="ECO:0000256" key="1">
    <source>
        <dbReference type="PROSITE-ProRule" id="PRU00169"/>
    </source>
</evidence>
<feature type="domain" description="Response regulatory" evidence="2">
    <location>
        <begin position="2"/>
        <end position="113"/>
    </location>
</feature>
<dbReference type="Proteomes" id="UP000636110">
    <property type="component" value="Unassembled WGS sequence"/>
</dbReference>
<dbReference type="EMBL" id="WNXC01000006">
    <property type="protein sequence ID" value="MBB2150522.1"/>
    <property type="molecule type" value="Genomic_DNA"/>
</dbReference>
<feature type="modified residue" description="4-aspartylphosphate" evidence="1">
    <location>
        <position position="53"/>
    </location>
</feature>
<dbReference type="Pfam" id="PF00072">
    <property type="entry name" value="Response_reg"/>
    <property type="match status" value="1"/>
</dbReference>
<dbReference type="PANTHER" id="PTHR37299">
    <property type="entry name" value="TRANSCRIPTIONAL REGULATOR-RELATED"/>
    <property type="match status" value="1"/>
</dbReference>
<dbReference type="Pfam" id="PF04397">
    <property type="entry name" value="LytTR"/>
    <property type="match status" value="1"/>
</dbReference>
<dbReference type="RefSeq" id="WP_182959551.1">
    <property type="nucleotide sequence ID" value="NZ_WNXC01000006.1"/>
</dbReference>